<gene>
    <name evidence="1" type="ORF">N7476_004969</name>
</gene>
<dbReference type="AlphaFoldDB" id="A0A9W9U514"/>
<accession>A0A9W9U514</accession>
<proteinExistence type="predicted"/>
<dbReference type="Proteomes" id="UP001147746">
    <property type="component" value="Unassembled WGS sequence"/>
</dbReference>
<keyword evidence="2" id="KW-1185">Reference proteome</keyword>
<comment type="caution">
    <text evidence="1">The sequence shown here is derived from an EMBL/GenBank/DDBJ whole genome shotgun (WGS) entry which is preliminary data.</text>
</comment>
<name>A0A9W9U514_9EURO</name>
<reference evidence="1" key="1">
    <citation type="submission" date="2022-12" db="EMBL/GenBank/DDBJ databases">
        <authorList>
            <person name="Petersen C."/>
        </authorList>
    </citation>
    <scope>NUCLEOTIDE SEQUENCE</scope>
    <source>
        <strain evidence="1">IBT 21472</strain>
    </source>
</reference>
<sequence length="324" mass="36977">MAYPNIASNTDQPPLWKRGDELSNLSKDALKYLLLEARHVVDAMECELRCRGLPVPHNLLDTDYNRIKFVSHEIEQCGLKDNATKAAHELKTALTTNYSAHKLDSRKVAAGKFLCDVTRNCGCEVALICFIALGKHKLERMGKSERLELLVRLKKNKSDLVPIIVVEFVTKYGFRDITRLHDLIKPEPVVYDPTKEKSLPRKRTWNNGEAFTFFVSLVANLRTAFPFSKEEERYQPFMLSSRLAVGEMPEPFYSGIEMSKLWKEELNRGGLEVTNCLTLYLPETVYADAFLSMRIGYDYGFDIAKLFKFGEFKNLPSAEAAKFA</sequence>
<protein>
    <submittedName>
        <fullName evidence="1">Uncharacterized protein</fullName>
    </submittedName>
</protein>
<reference evidence="1" key="2">
    <citation type="journal article" date="2023" name="IMA Fungus">
        <title>Comparative genomic study of the Penicillium genus elucidates a diverse pangenome and 15 lateral gene transfer events.</title>
        <authorList>
            <person name="Petersen C."/>
            <person name="Sorensen T."/>
            <person name="Nielsen M.R."/>
            <person name="Sondergaard T.E."/>
            <person name="Sorensen J.L."/>
            <person name="Fitzpatrick D.A."/>
            <person name="Frisvad J.C."/>
            <person name="Nielsen K.L."/>
        </authorList>
    </citation>
    <scope>NUCLEOTIDE SEQUENCE</scope>
    <source>
        <strain evidence="1">IBT 21472</strain>
    </source>
</reference>
<dbReference type="EMBL" id="JAPZBO010000004">
    <property type="protein sequence ID" value="KAJ5318549.1"/>
    <property type="molecule type" value="Genomic_DNA"/>
</dbReference>
<organism evidence="1 2">
    <name type="scientific">Penicillium atrosanguineum</name>
    <dbReference type="NCBI Taxonomy" id="1132637"/>
    <lineage>
        <taxon>Eukaryota</taxon>
        <taxon>Fungi</taxon>
        <taxon>Dikarya</taxon>
        <taxon>Ascomycota</taxon>
        <taxon>Pezizomycotina</taxon>
        <taxon>Eurotiomycetes</taxon>
        <taxon>Eurotiomycetidae</taxon>
        <taxon>Eurotiales</taxon>
        <taxon>Aspergillaceae</taxon>
        <taxon>Penicillium</taxon>
    </lineage>
</organism>
<evidence type="ECO:0000313" key="1">
    <source>
        <dbReference type="EMBL" id="KAJ5318549.1"/>
    </source>
</evidence>
<evidence type="ECO:0000313" key="2">
    <source>
        <dbReference type="Proteomes" id="UP001147746"/>
    </source>
</evidence>